<evidence type="ECO:0000256" key="12">
    <source>
        <dbReference type="RuleBase" id="RU000439"/>
    </source>
</evidence>
<feature type="binding site" evidence="7">
    <location>
        <position position="149"/>
    </location>
    <ligand>
        <name>sn-glycerol 3-phosphate</name>
        <dbReference type="ChEBI" id="CHEBI:57597"/>
    </ligand>
</feature>
<dbReference type="NCBIfam" id="NF000940">
    <property type="entry name" value="PRK00094.1-2"/>
    <property type="match status" value="1"/>
</dbReference>
<keyword evidence="7" id="KW-0963">Cytoplasm</keyword>
<feature type="binding site" evidence="7">
    <location>
        <position position="292"/>
    </location>
    <ligand>
        <name>NADPH</name>
        <dbReference type="ChEBI" id="CHEBI:57783"/>
    </ligand>
</feature>
<dbReference type="GO" id="GO:0006650">
    <property type="term" value="P:glycerophospholipid metabolic process"/>
    <property type="evidence" value="ECO:0007669"/>
    <property type="project" value="UniProtKB-UniRule"/>
</dbReference>
<feature type="domain" description="Glycerol-3-phosphate dehydrogenase NAD-dependent C-terminal" evidence="14">
    <location>
        <begin position="193"/>
        <end position="332"/>
    </location>
</feature>
<dbReference type="Pfam" id="PF01210">
    <property type="entry name" value="NAD_Gly3P_dh_N"/>
    <property type="match status" value="1"/>
</dbReference>
<keyword evidence="2 7" id="KW-0444">Lipid biosynthesis</keyword>
<feature type="binding site" evidence="10">
    <location>
        <position position="153"/>
    </location>
    <ligand>
        <name>NAD(+)</name>
        <dbReference type="ChEBI" id="CHEBI:57540"/>
    </ligand>
</feature>
<feature type="binding site" evidence="7">
    <location>
        <position position="268"/>
    </location>
    <ligand>
        <name>NADPH</name>
        <dbReference type="ChEBI" id="CHEBI:57783"/>
    </ligand>
</feature>
<evidence type="ECO:0000256" key="10">
    <source>
        <dbReference type="PIRSR" id="PIRSR000114-3"/>
    </source>
</evidence>
<feature type="binding site" evidence="7">
    <location>
        <position position="290"/>
    </location>
    <ligand>
        <name>NADPH</name>
        <dbReference type="ChEBI" id="CHEBI:57783"/>
    </ligand>
</feature>
<keyword evidence="7" id="KW-0547">Nucleotide-binding</keyword>
<dbReference type="SUPFAM" id="SSF51735">
    <property type="entry name" value="NAD(P)-binding Rossmann-fold domains"/>
    <property type="match status" value="1"/>
</dbReference>
<dbReference type="PANTHER" id="PTHR11728">
    <property type="entry name" value="GLYCEROL-3-PHOSPHATE DEHYDROGENASE"/>
    <property type="match status" value="1"/>
</dbReference>
<dbReference type="InterPro" id="IPR011128">
    <property type="entry name" value="G3P_DH_NAD-dep_N"/>
</dbReference>
<dbReference type="Gene3D" id="3.40.50.720">
    <property type="entry name" value="NAD(P)-binding Rossmann-like Domain"/>
    <property type="match status" value="1"/>
</dbReference>
<feature type="binding site" evidence="9">
    <location>
        <position position="121"/>
    </location>
    <ligand>
        <name>substrate</name>
    </ligand>
</feature>
<dbReference type="InterPro" id="IPR036291">
    <property type="entry name" value="NAD(P)-bd_dom_sf"/>
</dbReference>
<dbReference type="GO" id="GO:0046168">
    <property type="term" value="P:glycerol-3-phosphate catabolic process"/>
    <property type="evidence" value="ECO:0007669"/>
    <property type="project" value="InterPro"/>
</dbReference>
<evidence type="ECO:0000256" key="9">
    <source>
        <dbReference type="PIRSR" id="PIRSR000114-2"/>
    </source>
</evidence>
<feature type="active site" description="Proton acceptor" evidence="7 8">
    <location>
        <position position="204"/>
    </location>
</feature>
<name>A0A1Q9AVX7_9HYPH</name>
<dbReference type="GO" id="GO:0051287">
    <property type="term" value="F:NAD binding"/>
    <property type="evidence" value="ECO:0007669"/>
    <property type="project" value="InterPro"/>
</dbReference>
<evidence type="ECO:0000256" key="7">
    <source>
        <dbReference type="HAMAP-Rule" id="MF_00394"/>
    </source>
</evidence>
<dbReference type="GO" id="GO:0005975">
    <property type="term" value="P:carbohydrate metabolic process"/>
    <property type="evidence" value="ECO:0007669"/>
    <property type="project" value="InterPro"/>
</dbReference>
<keyword evidence="5 7" id="KW-0594">Phospholipid biosynthesis</keyword>
<dbReference type="InterPro" id="IPR008927">
    <property type="entry name" value="6-PGluconate_DH-like_C_sf"/>
</dbReference>
<feature type="binding site" evidence="7">
    <location>
        <position position="269"/>
    </location>
    <ligand>
        <name>sn-glycerol 3-phosphate</name>
        <dbReference type="ChEBI" id="CHEBI:57597"/>
    </ligand>
</feature>
<dbReference type="GO" id="GO:0141153">
    <property type="term" value="F:glycerol-3-phosphate dehydrogenase (NADP+) activity"/>
    <property type="evidence" value="ECO:0007669"/>
    <property type="project" value="RHEA"/>
</dbReference>
<dbReference type="InterPro" id="IPR006168">
    <property type="entry name" value="G3P_DH_NAD-dep"/>
</dbReference>
<comment type="subcellular location">
    <subcellularLocation>
        <location evidence="7">Cytoplasm</location>
    </subcellularLocation>
</comment>
<dbReference type="GO" id="GO:0008654">
    <property type="term" value="P:phospholipid biosynthetic process"/>
    <property type="evidence" value="ECO:0007669"/>
    <property type="project" value="UniProtKB-KW"/>
</dbReference>
<comment type="caution">
    <text evidence="15">The sequence shown here is derived from an EMBL/GenBank/DDBJ whole genome shotgun (WGS) entry which is preliminary data.</text>
</comment>
<dbReference type="Gene3D" id="1.10.1040.10">
    <property type="entry name" value="N-(1-d-carboxylethyl)-l-norvaline Dehydrogenase, domain 2"/>
    <property type="match status" value="1"/>
</dbReference>
<evidence type="ECO:0000256" key="6">
    <source>
        <dbReference type="ARBA" id="ARBA00023264"/>
    </source>
</evidence>
<feature type="binding site" evidence="7">
    <location>
        <position position="24"/>
    </location>
    <ligand>
        <name>NADPH</name>
        <dbReference type="ChEBI" id="CHEBI:57783"/>
    </ligand>
</feature>
<comment type="catalytic activity">
    <reaction evidence="7">
        <text>sn-glycerol 3-phosphate + NAD(+) = dihydroxyacetone phosphate + NADH + H(+)</text>
        <dbReference type="Rhea" id="RHEA:11092"/>
        <dbReference type="ChEBI" id="CHEBI:15378"/>
        <dbReference type="ChEBI" id="CHEBI:57540"/>
        <dbReference type="ChEBI" id="CHEBI:57597"/>
        <dbReference type="ChEBI" id="CHEBI:57642"/>
        <dbReference type="ChEBI" id="CHEBI:57945"/>
        <dbReference type="EC" id="1.1.1.94"/>
    </reaction>
</comment>
<dbReference type="Pfam" id="PF07479">
    <property type="entry name" value="NAD_Gly3P_dh_C"/>
    <property type="match status" value="1"/>
</dbReference>
<reference evidence="15 16" key="1">
    <citation type="submission" date="2016-09" db="EMBL/GenBank/DDBJ databases">
        <title>Rhizobium sp. nov., a novel species isolated from the rice rhizosphere.</title>
        <authorList>
            <person name="Zhao J."/>
            <person name="Zhang X."/>
        </authorList>
    </citation>
    <scope>NUCLEOTIDE SEQUENCE [LARGE SCALE GENOMIC DNA]</scope>
    <source>
        <strain evidence="15 16">1.7048</strain>
    </source>
</reference>
<feature type="domain" description="Glycerol-3-phosphate dehydrogenase NAD-dependent N-terminal" evidence="13">
    <location>
        <begin position="16"/>
        <end position="173"/>
    </location>
</feature>
<dbReference type="GO" id="GO:0005829">
    <property type="term" value="C:cytosol"/>
    <property type="evidence" value="ECO:0007669"/>
    <property type="project" value="TreeGrafter"/>
</dbReference>
<feature type="binding site" evidence="7">
    <location>
        <position position="49"/>
    </location>
    <ligand>
        <name>NADPH</name>
        <dbReference type="ChEBI" id="CHEBI:57783"/>
    </ligand>
</feature>
<evidence type="ECO:0000256" key="1">
    <source>
        <dbReference type="ARBA" id="ARBA00011009"/>
    </source>
</evidence>
<comment type="caution">
    <text evidence="7">Lacks conserved residue(s) required for the propagation of feature annotation.</text>
</comment>
<dbReference type="AlphaFoldDB" id="A0A1Q9AVX7"/>
<dbReference type="EC" id="1.1.1.94" evidence="7"/>
<comment type="catalytic activity">
    <reaction evidence="7 12">
        <text>sn-glycerol 3-phosphate + NADP(+) = dihydroxyacetone phosphate + NADPH + H(+)</text>
        <dbReference type="Rhea" id="RHEA:11096"/>
        <dbReference type="ChEBI" id="CHEBI:15378"/>
        <dbReference type="ChEBI" id="CHEBI:57597"/>
        <dbReference type="ChEBI" id="CHEBI:57642"/>
        <dbReference type="ChEBI" id="CHEBI:57783"/>
        <dbReference type="ChEBI" id="CHEBI:58349"/>
        <dbReference type="EC" id="1.1.1.94"/>
    </reaction>
</comment>
<protein>
    <recommendedName>
        <fullName evidence="7">Glycerol-3-phosphate dehydrogenase [NAD(P)+]</fullName>
        <ecNumber evidence="7">1.1.1.94</ecNumber>
    </recommendedName>
    <alternativeName>
        <fullName evidence="7">NAD(P)(+)-dependent glycerol-3-phosphate dehydrogenase</fullName>
    </alternativeName>
    <alternativeName>
        <fullName evidence="7">NAD(P)H-dependent dihydroxyacetone-phosphate reductase</fullName>
    </alternativeName>
</protein>
<dbReference type="PROSITE" id="PS00957">
    <property type="entry name" value="NAD_G3PDH"/>
    <property type="match status" value="1"/>
</dbReference>
<feature type="binding site" evidence="10">
    <location>
        <position position="268"/>
    </location>
    <ligand>
        <name>NAD(+)</name>
        <dbReference type="ChEBI" id="CHEBI:57540"/>
    </ligand>
</feature>
<feature type="binding site" evidence="7">
    <location>
        <position position="267"/>
    </location>
    <ligand>
        <name>sn-glycerol 3-phosphate</name>
        <dbReference type="ChEBI" id="CHEBI:57597"/>
    </ligand>
</feature>
<comment type="similarity">
    <text evidence="1 7 11">Belongs to the NAD-dependent glycerol-3-phosphate dehydrogenase family.</text>
</comment>
<feature type="binding site" evidence="9">
    <location>
        <begin position="268"/>
        <end position="269"/>
    </location>
    <ligand>
        <name>substrate</name>
    </ligand>
</feature>
<dbReference type="EMBL" id="MKIP01000051">
    <property type="protein sequence ID" value="OLP59554.1"/>
    <property type="molecule type" value="Genomic_DNA"/>
</dbReference>
<feature type="binding site" evidence="10">
    <location>
        <begin position="20"/>
        <end position="25"/>
    </location>
    <ligand>
        <name>NAD(+)</name>
        <dbReference type="ChEBI" id="CHEBI:57540"/>
    </ligand>
</feature>
<evidence type="ECO:0000256" key="2">
    <source>
        <dbReference type="ARBA" id="ARBA00022516"/>
    </source>
</evidence>
<accession>A0A1Q9AVX7</accession>
<gene>
    <name evidence="7" type="primary">gpsA</name>
    <name evidence="15" type="ORF">BJF93_20260</name>
</gene>
<feature type="binding site" evidence="7">
    <location>
        <position position="257"/>
    </location>
    <ligand>
        <name>sn-glycerol 3-phosphate</name>
        <dbReference type="ChEBI" id="CHEBI:57597"/>
    </ligand>
</feature>
<keyword evidence="4 7" id="KW-0443">Lipid metabolism</keyword>
<keyword evidence="7 10" id="KW-0520">NAD</keyword>
<dbReference type="Proteomes" id="UP000186364">
    <property type="component" value="Unassembled WGS sequence"/>
</dbReference>
<proteinExistence type="inferred from homology"/>
<keyword evidence="7" id="KW-0521">NADP</keyword>
<dbReference type="OrthoDB" id="9812273at2"/>
<evidence type="ECO:0000313" key="16">
    <source>
        <dbReference type="Proteomes" id="UP000186364"/>
    </source>
</evidence>
<organism evidence="15 16">
    <name type="scientific">Xaviernesmea oryzae</name>
    <dbReference type="NCBI Taxonomy" id="464029"/>
    <lineage>
        <taxon>Bacteria</taxon>
        <taxon>Pseudomonadati</taxon>
        <taxon>Pseudomonadota</taxon>
        <taxon>Alphaproteobacteria</taxon>
        <taxon>Hyphomicrobiales</taxon>
        <taxon>Rhizobiaceae</taxon>
        <taxon>Rhizobium/Agrobacterium group</taxon>
        <taxon>Xaviernesmea</taxon>
    </lineage>
</organism>
<feature type="binding site" evidence="7">
    <location>
        <position position="121"/>
    </location>
    <ligand>
        <name>NADPH</name>
        <dbReference type="ChEBI" id="CHEBI:57783"/>
    </ligand>
</feature>
<comment type="pathway">
    <text evidence="7">Membrane lipid metabolism; glycerophospholipid metabolism.</text>
</comment>
<evidence type="ECO:0000256" key="11">
    <source>
        <dbReference type="RuleBase" id="RU000437"/>
    </source>
</evidence>
<keyword evidence="16" id="KW-1185">Reference proteome</keyword>
<evidence type="ECO:0000256" key="3">
    <source>
        <dbReference type="ARBA" id="ARBA00023002"/>
    </source>
</evidence>
<evidence type="ECO:0000313" key="15">
    <source>
        <dbReference type="EMBL" id="OLP59554.1"/>
    </source>
</evidence>
<dbReference type="PANTHER" id="PTHR11728:SF1">
    <property type="entry name" value="GLYCEROL-3-PHOSPHATE DEHYDROGENASE [NAD(+)] 2, CHLOROPLASTIC"/>
    <property type="match status" value="1"/>
</dbReference>
<dbReference type="NCBIfam" id="NF000942">
    <property type="entry name" value="PRK00094.1-4"/>
    <property type="match status" value="1"/>
</dbReference>
<dbReference type="InterPro" id="IPR006109">
    <property type="entry name" value="G3P_DH_NAD-dep_C"/>
</dbReference>
<keyword evidence="6 7" id="KW-1208">Phospholipid metabolism</keyword>
<feature type="binding site" evidence="7">
    <location>
        <position position="121"/>
    </location>
    <ligand>
        <name>sn-glycerol 3-phosphate</name>
        <dbReference type="ChEBI" id="CHEBI:57597"/>
    </ligand>
</feature>
<dbReference type="HAMAP" id="MF_00394">
    <property type="entry name" value="NAD_Glyc3P_dehydrog"/>
    <property type="match status" value="1"/>
</dbReference>
<comment type="function">
    <text evidence="7">Catalyzes the reduction of the glycolytic intermediate dihydroxyacetone phosphate (DHAP) to sn-glycerol 3-phosphate (G3P), the key precursor for phospholipid synthesis.</text>
</comment>
<dbReference type="SUPFAM" id="SSF48179">
    <property type="entry name" value="6-phosphogluconate dehydrogenase C-terminal domain-like"/>
    <property type="match status" value="1"/>
</dbReference>
<feature type="binding site" evidence="7">
    <location>
        <position position="153"/>
    </location>
    <ligand>
        <name>NADPH</name>
        <dbReference type="ChEBI" id="CHEBI:57783"/>
    </ligand>
</feature>
<feature type="binding site" evidence="7">
    <location>
        <position position="204"/>
    </location>
    <ligand>
        <name>sn-glycerol 3-phosphate</name>
        <dbReference type="ChEBI" id="CHEBI:57597"/>
    </ligand>
</feature>
<evidence type="ECO:0000256" key="8">
    <source>
        <dbReference type="PIRSR" id="PIRSR000114-1"/>
    </source>
</evidence>
<dbReference type="InterPro" id="IPR013328">
    <property type="entry name" value="6PGD_dom2"/>
</dbReference>
<dbReference type="PRINTS" id="PR00077">
    <property type="entry name" value="GPDHDRGNASE"/>
</dbReference>
<feature type="binding site" evidence="7">
    <location>
        <position position="268"/>
    </location>
    <ligand>
        <name>sn-glycerol 3-phosphate</name>
        <dbReference type="ChEBI" id="CHEBI:57597"/>
    </ligand>
</feature>
<feature type="binding site" evidence="7">
    <location>
        <position position="48"/>
    </location>
    <ligand>
        <name>NADPH</name>
        <dbReference type="ChEBI" id="CHEBI:57783"/>
    </ligand>
</feature>
<dbReference type="PIRSF" id="PIRSF000114">
    <property type="entry name" value="Glycerol-3-P_dh"/>
    <property type="match status" value="1"/>
</dbReference>
<keyword evidence="3 7" id="KW-0560">Oxidoreductase</keyword>
<dbReference type="GO" id="GO:0046167">
    <property type="term" value="P:glycerol-3-phosphate biosynthetic process"/>
    <property type="evidence" value="ECO:0007669"/>
    <property type="project" value="UniProtKB-UniRule"/>
</dbReference>
<sequence>MRMESPSDRLLDVHCVAVIGAGAFGTALATVALQAGGLASRRVLLLARRESLVEDFKATGRNDEALPGISLPEGLVMTADPADIEHAGTVLLAVPSQAQSEVARAVLPSIGRSADVVVCAKGLERESGRLLTDVVGETLGRQDIAVLSGPGFAADIARGLPTAMTLAAADMDQAHRIAIRLSGPSFRLYAAEDRIGVQLGGALKNVLAIACGLIEGAGLGESARAAMISRGLAEMSRLVTARGGTADTVRGLSGLGDLVLTGTSHQSRNLRYGIALGRGGAARNTASGELVEGALAAAIAARDAEARGIDMPITKAIAAVIDGRVSVHAAVEALMSRPITQE</sequence>
<evidence type="ECO:0000256" key="5">
    <source>
        <dbReference type="ARBA" id="ARBA00023209"/>
    </source>
</evidence>
<evidence type="ECO:0000259" key="13">
    <source>
        <dbReference type="Pfam" id="PF01210"/>
    </source>
</evidence>
<dbReference type="UniPathway" id="UPA00940"/>
<dbReference type="GO" id="GO:0141152">
    <property type="term" value="F:glycerol-3-phosphate dehydrogenase (NAD+) activity"/>
    <property type="evidence" value="ECO:0007669"/>
    <property type="project" value="RHEA"/>
</dbReference>
<evidence type="ECO:0000256" key="4">
    <source>
        <dbReference type="ARBA" id="ARBA00023098"/>
    </source>
</evidence>
<evidence type="ECO:0000259" key="14">
    <source>
        <dbReference type="Pfam" id="PF07479"/>
    </source>
</evidence>